<dbReference type="GO" id="GO:0004497">
    <property type="term" value="F:monooxygenase activity"/>
    <property type="evidence" value="ECO:0007669"/>
    <property type="project" value="UniProtKB-KW"/>
</dbReference>
<evidence type="ECO:0000256" key="7">
    <source>
        <dbReference type="RuleBase" id="RU000461"/>
    </source>
</evidence>
<dbReference type="EMBL" id="JAGPNK010000007">
    <property type="protein sequence ID" value="KAH7318099.1"/>
    <property type="molecule type" value="Genomic_DNA"/>
</dbReference>
<dbReference type="InterPro" id="IPR036396">
    <property type="entry name" value="Cyt_P450_sf"/>
</dbReference>
<dbReference type="GO" id="GO:0016705">
    <property type="term" value="F:oxidoreductase activity, acting on paired donors, with incorporation or reduction of molecular oxygen"/>
    <property type="evidence" value="ECO:0007669"/>
    <property type="project" value="InterPro"/>
</dbReference>
<evidence type="ECO:0000313" key="8">
    <source>
        <dbReference type="EMBL" id="KAH7318099.1"/>
    </source>
</evidence>
<dbReference type="InterPro" id="IPR017972">
    <property type="entry name" value="Cyt_P450_CS"/>
</dbReference>
<keyword evidence="5 7" id="KW-0479">Metal-binding</keyword>
<evidence type="ECO:0000256" key="3">
    <source>
        <dbReference type="ARBA" id="ARBA00010617"/>
    </source>
</evidence>
<gene>
    <name evidence="8" type="ORF">B0I35DRAFT_478636</name>
</gene>
<accession>A0A8K0WQG6</accession>
<dbReference type="Proteomes" id="UP000813444">
    <property type="component" value="Unassembled WGS sequence"/>
</dbReference>
<evidence type="ECO:0000256" key="6">
    <source>
        <dbReference type="ARBA" id="ARBA00023004"/>
    </source>
</evidence>
<keyword evidence="9" id="KW-1185">Reference proteome</keyword>
<dbReference type="InterPro" id="IPR050121">
    <property type="entry name" value="Cytochrome_P450_monoxygenase"/>
</dbReference>
<evidence type="ECO:0000256" key="2">
    <source>
        <dbReference type="ARBA" id="ARBA00004685"/>
    </source>
</evidence>
<keyword evidence="6 7" id="KW-0408">Iron</keyword>
<sequence length="559" mass="62694">MALYVLVISVLLATVAIIWRMRYPKLYPGIPYNLESARRFTGDIPELASAIGATGEICVSLFQVTTQKLGTPVAQLLSPGARKPLIMVDDPREVEDIILRRGKEFDKAALSVQMFSPMFPHAILSSFTTPELKAQKRLWADIMSVDFHRRAVAPIVHKAIMQLLDLWRLKASTTYRDEAFEASDDCHNVALDVIWGTITGDALGMVEYNIRKQQNQVAGESLPRGAFIKKETAYLAETFGGNAGSPFSAILHAIHKMTPRYRAFKALVDGEIETIWRNALERFKRLDSRNLESGEYDICMTDFVLRRQHLEAAKTGNPVPDPVKDPVMRDEILAHMIAGYDSSANNMSWFVKFMEMFPAAQAELRAALRKAFPGPELPSIDAVLETSVPYLDATCEETFRFAHASGGNYRQAMVDTEILGYKIPKGATLFLSFQTMSPEFPIDENKRAPTCRAALEKSGDRMQGGAGRNLDTFNPRRWLDFNKSGDETFNPYALPMNGFGGGYRGCPGRKLAHVELRVFMVYTILAFEFLEVSENLKSTKAKEVLFREPAMSYVRLKSL</sequence>
<protein>
    <submittedName>
        <fullName evidence="8">Cytochrome P450</fullName>
    </submittedName>
</protein>
<organism evidence="8 9">
    <name type="scientific">Stachybotrys elegans</name>
    <dbReference type="NCBI Taxonomy" id="80388"/>
    <lineage>
        <taxon>Eukaryota</taxon>
        <taxon>Fungi</taxon>
        <taxon>Dikarya</taxon>
        <taxon>Ascomycota</taxon>
        <taxon>Pezizomycotina</taxon>
        <taxon>Sordariomycetes</taxon>
        <taxon>Hypocreomycetidae</taxon>
        <taxon>Hypocreales</taxon>
        <taxon>Stachybotryaceae</taxon>
        <taxon>Stachybotrys</taxon>
    </lineage>
</organism>
<dbReference type="Pfam" id="PF00067">
    <property type="entry name" value="p450"/>
    <property type="match status" value="2"/>
</dbReference>
<evidence type="ECO:0000256" key="4">
    <source>
        <dbReference type="ARBA" id="ARBA00022617"/>
    </source>
</evidence>
<comment type="similarity">
    <text evidence="3 7">Belongs to the cytochrome P450 family.</text>
</comment>
<keyword evidence="4 7" id="KW-0349">Heme</keyword>
<keyword evidence="7" id="KW-0560">Oxidoreductase</keyword>
<keyword evidence="7" id="KW-0503">Monooxygenase</keyword>
<comment type="caution">
    <text evidence="8">The sequence shown here is derived from an EMBL/GenBank/DDBJ whole genome shotgun (WGS) entry which is preliminary data.</text>
</comment>
<dbReference type="GO" id="GO:0020037">
    <property type="term" value="F:heme binding"/>
    <property type="evidence" value="ECO:0007669"/>
    <property type="project" value="InterPro"/>
</dbReference>
<dbReference type="PANTHER" id="PTHR24305:SF232">
    <property type="entry name" value="P450, PUTATIVE (EUROFUNG)-RELATED"/>
    <property type="match status" value="1"/>
</dbReference>
<comment type="pathway">
    <text evidence="2">Mycotoxin biosynthesis.</text>
</comment>
<name>A0A8K0WQG6_9HYPO</name>
<dbReference type="OrthoDB" id="1470350at2759"/>
<dbReference type="SUPFAM" id="SSF48264">
    <property type="entry name" value="Cytochrome P450"/>
    <property type="match status" value="1"/>
</dbReference>
<evidence type="ECO:0000256" key="1">
    <source>
        <dbReference type="ARBA" id="ARBA00001971"/>
    </source>
</evidence>
<dbReference type="Gene3D" id="1.10.630.10">
    <property type="entry name" value="Cytochrome P450"/>
    <property type="match status" value="1"/>
</dbReference>
<evidence type="ECO:0000313" key="9">
    <source>
        <dbReference type="Proteomes" id="UP000813444"/>
    </source>
</evidence>
<dbReference type="AlphaFoldDB" id="A0A8K0WQG6"/>
<dbReference type="PANTHER" id="PTHR24305">
    <property type="entry name" value="CYTOCHROME P450"/>
    <property type="match status" value="1"/>
</dbReference>
<reference evidence="8" key="1">
    <citation type="journal article" date="2021" name="Nat. Commun.">
        <title>Genetic determinants of endophytism in the Arabidopsis root mycobiome.</title>
        <authorList>
            <person name="Mesny F."/>
            <person name="Miyauchi S."/>
            <person name="Thiergart T."/>
            <person name="Pickel B."/>
            <person name="Atanasova L."/>
            <person name="Karlsson M."/>
            <person name="Huettel B."/>
            <person name="Barry K.W."/>
            <person name="Haridas S."/>
            <person name="Chen C."/>
            <person name="Bauer D."/>
            <person name="Andreopoulos W."/>
            <person name="Pangilinan J."/>
            <person name="LaButti K."/>
            <person name="Riley R."/>
            <person name="Lipzen A."/>
            <person name="Clum A."/>
            <person name="Drula E."/>
            <person name="Henrissat B."/>
            <person name="Kohler A."/>
            <person name="Grigoriev I.V."/>
            <person name="Martin F.M."/>
            <person name="Hacquard S."/>
        </authorList>
    </citation>
    <scope>NUCLEOTIDE SEQUENCE</scope>
    <source>
        <strain evidence="8">MPI-CAGE-CH-0235</strain>
    </source>
</reference>
<dbReference type="GO" id="GO:0005506">
    <property type="term" value="F:iron ion binding"/>
    <property type="evidence" value="ECO:0007669"/>
    <property type="project" value="InterPro"/>
</dbReference>
<evidence type="ECO:0000256" key="5">
    <source>
        <dbReference type="ARBA" id="ARBA00022723"/>
    </source>
</evidence>
<dbReference type="PROSITE" id="PS00086">
    <property type="entry name" value="CYTOCHROME_P450"/>
    <property type="match status" value="1"/>
</dbReference>
<comment type="cofactor">
    <cofactor evidence="1">
        <name>heme</name>
        <dbReference type="ChEBI" id="CHEBI:30413"/>
    </cofactor>
</comment>
<dbReference type="InterPro" id="IPR001128">
    <property type="entry name" value="Cyt_P450"/>
</dbReference>
<proteinExistence type="inferred from homology"/>